<gene>
    <name evidence="2" type="ORF">NE398_03490</name>
</gene>
<protein>
    <submittedName>
        <fullName evidence="2">Nitroreductase family protein</fullName>
    </submittedName>
</protein>
<dbReference type="RefSeq" id="WP_008678177.1">
    <property type="nucleotide sequence ID" value="NZ_CABKOG010000003.1"/>
</dbReference>
<sequence>MSIINKRQSIRRFNEKEVEVEKINKIIEAGMLALSSKNKRPWRFVILDLIKVRYTSINGN</sequence>
<dbReference type="AlphaFoldDB" id="A0A9X4AZ50"/>
<evidence type="ECO:0000259" key="1">
    <source>
        <dbReference type="Pfam" id="PF00881"/>
    </source>
</evidence>
<dbReference type="SUPFAM" id="SSF55469">
    <property type="entry name" value="FMN-dependent nitroreductase-like"/>
    <property type="match status" value="1"/>
</dbReference>
<accession>A0A9X4AZ50</accession>
<keyword evidence="3" id="KW-1185">Reference proteome</keyword>
<dbReference type="GO" id="GO:0016491">
    <property type="term" value="F:oxidoreductase activity"/>
    <property type="evidence" value="ECO:0007669"/>
    <property type="project" value="InterPro"/>
</dbReference>
<dbReference type="InterPro" id="IPR000415">
    <property type="entry name" value="Nitroreductase-like"/>
</dbReference>
<dbReference type="Gene3D" id="3.40.109.10">
    <property type="entry name" value="NADH Oxidase"/>
    <property type="match status" value="1"/>
</dbReference>
<proteinExistence type="predicted"/>
<dbReference type="InterPro" id="IPR029479">
    <property type="entry name" value="Nitroreductase"/>
</dbReference>
<comment type="caution">
    <text evidence="2">The sequence shown here is derived from an EMBL/GenBank/DDBJ whole genome shotgun (WGS) entry which is preliminary data.</text>
</comment>
<name>A0A9X4AZ50_9CLOT</name>
<evidence type="ECO:0000313" key="2">
    <source>
        <dbReference type="EMBL" id="MDC4239240.1"/>
    </source>
</evidence>
<reference evidence="2" key="1">
    <citation type="submission" date="2022-05" db="EMBL/GenBank/DDBJ databases">
        <title>Draft genome sequence of Clostridium tertium strain CP3 isolated from Peru.</title>
        <authorList>
            <person name="Hurtado R."/>
            <person name="Lima L."/>
            <person name="Sousa T."/>
            <person name="Jaiswal A.K."/>
            <person name="Tiwari S."/>
            <person name="Maturrano L."/>
            <person name="Brenig B."/>
            <person name="Azevedo V."/>
        </authorList>
    </citation>
    <scope>NUCLEOTIDE SEQUENCE</scope>
    <source>
        <strain evidence="2">CP3</strain>
    </source>
</reference>
<organism evidence="2 3">
    <name type="scientific">Clostridium tertium</name>
    <dbReference type="NCBI Taxonomy" id="1559"/>
    <lineage>
        <taxon>Bacteria</taxon>
        <taxon>Bacillati</taxon>
        <taxon>Bacillota</taxon>
        <taxon>Clostridia</taxon>
        <taxon>Eubacteriales</taxon>
        <taxon>Clostridiaceae</taxon>
        <taxon>Clostridium</taxon>
    </lineage>
</organism>
<feature type="domain" description="Nitroreductase" evidence="1">
    <location>
        <begin position="4"/>
        <end position="48"/>
    </location>
</feature>
<evidence type="ECO:0000313" key="3">
    <source>
        <dbReference type="Proteomes" id="UP001141183"/>
    </source>
</evidence>
<dbReference type="Pfam" id="PF00881">
    <property type="entry name" value="Nitroreductase"/>
    <property type="match status" value="1"/>
</dbReference>
<dbReference type="EMBL" id="JAMRYU010000002">
    <property type="protein sequence ID" value="MDC4239240.1"/>
    <property type="molecule type" value="Genomic_DNA"/>
</dbReference>
<dbReference type="Proteomes" id="UP001141183">
    <property type="component" value="Unassembled WGS sequence"/>
</dbReference>